<keyword evidence="1" id="KW-1133">Transmembrane helix</keyword>
<reference evidence="3" key="1">
    <citation type="journal article" date="2020" name="Stud. Mycol.">
        <title>101 Dothideomycetes genomes: a test case for predicting lifestyles and emergence of pathogens.</title>
        <authorList>
            <person name="Haridas S."/>
            <person name="Albert R."/>
            <person name="Binder M."/>
            <person name="Bloem J."/>
            <person name="Labutti K."/>
            <person name="Salamov A."/>
            <person name="Andreopoulos B."/>
            <person name="Baker S."/>
            <person name="Barry K."/>
            <person name="Bills G."/>
            <person name="Bluhm B."/>
            <person name="Cannon C."/>
            <person name="Castanera R."/>
            <person name="Culley D."/>
            <person name="Daum C."/>
            <person name="Ezra D."/>
            <person name="Gonzalez J."/>
            <person name="Henrissat B."/>
            <person name="Kuo A."/>
            <person name="Liang C."/>
            <person name="Lipzen A."/>
            <person name="Lutzoni F."/>
            <person name="Magnuson J."/>
            <person name="Mondo S."/>
            <person name="Nolan M."/>
            <person name="Ohm R."/>
            <person name="Pangilinan J."/>
            <person name="Park H.-J."/>
            <person name="Ramirez L."/>
            <person name="Alfaro M."/>
            <person name="Sun H."/>
            <person name="Tritt A."/>
            <person name="Yoshinaga Y."/>
            <person name="Zwiers L.-H."/>
            <person name="Turgeon B."/>
            <person name="Goodwin S."/>
            <person name="Spatafora J."/>
            <person name="Crous P."/>
            <person name="Grigoriev I."/>
        </authorList>
    </citation>
    <scope>NUCLEOTIDE SEQUENCE</scope>
    <source>
        <strain evidence="3">CBS 480.64</strain>
    </source>
</reference>
<protein>
    <submittedName>
        <fullName evidence="3">Uncharacterized protein</fullName>
    </submittedName>
</protein>
<dbReference type="AlphaFoldDB" id="A0A6A7BXM5"/>
<feature type="chain" id="PRO_5025662462" evidence="2">
    <location>
        <begin position="21"/>
        <end position="135"/>
    </location>
</feature>
<keyword evidence="2" id="KW-0732">Signal</keyword>
<dbReference type="Proteomes" id="UP000799421">
    <property type="component" value="Unassembled WGS sequence"/>
</dbReference>
<accession>A0A6A7BXM5</accession>
<feature type="transmembrane region" description="Helical" evidence="1">
    <location>
        <begin position="116"/>
        <end position="134"/>
    </location>
</feature>
<organism evidence="3 4">
    <name type="scientific">Piedraia hortae CBS 480.64</name>
    <dbReference type="NCBI Taxonomy" id="1314780"/>
    <lineage>
        <taxon>Eukaryota</taxon>
        <taxon>Fungi</taxon>
        <taxon>Dikarya</taxon>
        <taxon>Ascomycota</taxon>
        <taxon>Pezizomycotina</taxon>
        <taxon>Dothideomycetes</taxon>
        <taxon>Dothideomycetidae</taxon>
        <taxon>Capnodiales</taxon>
        <taxon>Piedraiaceae</taxon>
        <taxon>Piedraia</taxon>
    </lineage>
</organism>
<gene>
    <name evidence="3" type="ORF">K470DRAFT_264764</name>
</gene>
<sequence>MQLHLLTLLTTLLCLFGVEAGKKHEAFKYGIWITGYGNDNCEDPPRLKRENALHGHCTTFGKYRGPLTSMRASIMNKWDLADRCRIWFYSDKNCTGKSWYAGGESFQFLHPGVAEILFGGFISCILPIVFLVATS</sequence>
<feature type="signal peptide" evidence="2">
    <location>
        <begin position="1"/>
        <end position="20"/>
    </location>
</feature>
<keyword evidence="1" id="KW-0812">Transmembrane</keyword>
<keyword evidence="4" id="KW-1185">Reference proteome</keyword>
<dbReference type="EMBL" id="MU005985">
    <property type="protein sequence ID" value="KAF2860116.1"/>
    <property type="molecule type" value="Genomic_DNA"/>
</dbReference>
<evidence type="ECO:0000256" key="1">
    <source>
        <dbReference type="SAM" id="Phobius"/>
    </source>
</evidence>
<name>A0A6A7BXM5_9PEZI</name>
<keyword evidence="1" id="KW-0472">Membrane</keyword>
<proteinExistence type="predicted"/>
<evidence type="ECO:0000313" key="4">
    <source>
        <dbReference type="Proteomes" id="UP000799421"/>
    </source>
</evidence>
<evidence type="ECO:0000256" key="2">
    <source>
        <dbReference type="SAM" id="SignalP"/>
    </source>
</evidence>
<evidence type="ECO:0000313" key="3">
    <source>
        <dbReference type="EMBL" id="KAF2860116.1"/>
    </source>
</evidence>